<dbReference type="GO" id="GO:0032968">
    <property type="term" value="P:positive regulation of transcription elongation by RNA polymerase II"/>
    <property type="evidence" value="ECO:0007669"/>
    <property type="project" value="TreeGrafter"/>
</dbReference>
<dbReference type="InterPro" id="IPR031336">
    <property type="entry name" value="CDC73_C"/>
</dbReference>
<reference evidence="6 7" key="1">
    <citation type="journal article" date="2010" name="Cell">
        <title>The genome of Naegleria gruberi illuminates early eukaryotic versatility.</title>
        <authorList>
            <person name="Fritz-Laylin L.K."/>
            <person name="Prochnik S.E."/>
            <person name="Ginger M.L."/>
            <person name="Dacks J.B."/>
            <person name="Carpenter M.L."/>
            <person name="Field M.C."/>
            <person name="Kuo A."/>
            <person name="Paredez A."/>
            <person name="Chapman J."/>
            <person name="Pham J."/>
            <person name="Shu S."/>
            <person name="Neupane R."/>
            <person name="Cipriano M."/>
            <person name="Mancuso J."/>
            <person name="Tu H."/>
            <person name="Salamov A."/>
            <person name="Lindquist E."/>
            <person name="Shapiro H."/>
            <person name="Lucas S."/>
            <person name="Grigoriev I.V."/>
            <person name="Cande W.Z."/>
            <person name="Fulton C."/>
            <person name="Rokhsar D.S."/>
            <person name="Dawson S.C."/>
        </authorList>
    </citation>
    <scope>NUCLEOTIDE SEQUENCE [LARGE SCALE GENOMIC DNA]</scope>
    <source>
        <strain evidence="6 7">NEG-M</strain>
    </source>
</reference>
<dbReference type="GO" id="GO:0000993">
    <property type="term" value="F:RNA polymerase II complex binding"/>
    <property type="evidence" value="ECO:0007669"/>
    <property type="project" value="TreeGrafter"/>
</dbReference>
<dbReference type="Pfam" id="PF05179">
    <property type="entry name" value="CDC73_C"/>
    <property type="match status" value="1"/>
</dbReference>
<dbReference type="eggNOG" id="KOG3786">
    <property type="taxonomic scope" value="Eukaryota"/>
</dbReference>
<evidence type="ECO:0000313" key="7">
    <source>
        <dbReference type="Proteomes" id="UP000006671"/>
    </source>
</evidence>
<dbReference type="GO" id="GO:0016593">
    <property type="term" value="C:Cdc73/Paf1 complex"/>
    <property type="evidence" value="ECO:0007669"/>
    <property type="project" value="InterPro"/>
</dbReference>
<keyword evidence="7" id="KW-1185">Reference proteome</keyword>
<dbReference type="EMBL" id="GG738845">
    <property type="protein sequence ID" value="EFC50692.1"/>
    <property type="molecule type" value="Genomic_DNA"/>
</dbReference>
<feature type="domain" description="Cell division control protein 73 C-terminal" evidence="5">
    <location>
        <begin position="345"/>
        <end position="499"/>
    </location>
</feature>
<dbReference type="Gene3D" id="3.40.50.11990">
    <property type="entry name" value="RNA polymerase II accessory factor, Cdc73 C-terminal domain"/>
    <property type="match status" value="1"/>
</dbReference>
<dbReference type="STRING" id="5762.D2UXU8"/>
<keyword evidence="4" id="KW-0539">Nucleus</keyword>
<dbReference type="GO" id="GO:0006368">
    <property type="term" value="P:transcription elongation by RNA polymerase II"/>
    <property type="evidence" value="ECO:0007669"/>
    <property type="project" value="InterPro"/>
</dbReference>
<dbReference type="PANTHER" id="PTHR12466:SF8">
    <property type="entry name" value="PARAFIBROMIN"/>
    <property type="match status" value="1"/>
</dbReference>
<evidence type="ECO:0000259" key="5">
    <source>
        <dbReference type="Pfam" id="PF05179"/>
    </source>
</evidence>
<dbReference type="OMA" id="FTIGQLW"/>
<proteinExistence type="inferred from homology"/>
<sequence>MDDILEQLNNTIKSNTPIINDNTNIIFGEKQYPINGQVKFQSSTLTLGQVWICLKCINDDYSVYLKQCKEANLNPVNIGIKNLLKSYFNVQDTSLFKTSTTGEVKQTKRKRESTNDDDKKRLKPFDYTKITIPEKEFGEKEQESKLEFIKFLSNSLTDDISNVNTEPFLPYLEFDRPQVLNYINNKEIPFSTRITQTQIEREFVDKKGENTKQLSYFTSYLENIKRCKTHFTQHKKDEKQKRIEREQLAKQQGYSQENAKLNLKIKGTFNERNLWNSEFGNEDIMNEIQIDTTGSMMMKSDPVLEPLSSGNNTSAPPSTTNNTFSTNIDETIKKSVPSTSKQVKKPLPIILLPPGRSSLLTLYNIKDFLQRGAFVSTDEKKKNIDPTTPKPKEVIIKHAKTGTQYLVLDTTKNLHKNDWERVVAIFTIGQLWQFKDSNNWFSTDPSIIFSKKKGFTLAYEGEALPQNTQNWNVEKLYISRLDSKRHTDSTVARKFWSSLGME</sequence>
<dbReference type="AlphaFoldDB" id="D2UXU8"/>
<accession>D2UXU8</accession>
<protein>
    <submittedName>
        <fullName evidence="6">Predicted protein</fullName>
    </submittedName>
</protein>
<dbReference type="VEuPathDB" id="AmoebaDB:NAEGRDRAFT_61248"/>
<comment type="similarity">
    <text evidence="2">Belongs to the CDC73 family.</text>
</comment>
<evidence type="ECO:0000313" key="6">
    <source>
        <dbReference type="EMBL" id="EFC50692.1"/>
    </source>
</evidence>
<comment type="subcellular location">
    <subcellularLocation>
        <location evidence="1">Nucleus</location>
    </subcellularLocation>
</comment>
<dbReference type="OrthoDB" id="2186602at2759"/>
<dbReference type="InterPro" id="IPR038103">
    <property type="entry name" value="CDC73_C_sf"/>
</dbReference>
<organism evidence="7">
    <name type="scientific">Naegleria gruberi</name>
    <name type="common">Amoeba</name>
    <dbReference type="NCBI Taxonomy" id="5762"/>
    <lineage>
        <taxon>Eukaryota</taxon>
        <taxon>Discoba</taxon>
        <taxon>Heterolobosea</taxon>
        <taxon>Tetramitia</taxon>
        <taxon>Eutetramitia</taxon>
        <taxon>Vahlkampfiidae</taxon>
        <taxon>Naegleria</taxon>
    </lineage>
</organism>
<evidence type="ECO:0000256" key="3">
    <source>
        <dbReference type="ARBA" id="ARBA00023163"/>
    </source>
</evidence>
<keyword evidence="3" id="KW-0804">Transcription</keyword>
<gene>
    <name evidence="6" type="ORF">NAEGRDRAFT_61248</name>
</gene>
<evidence type="ECO:0000256" key="4">
    <source>
        <dbReference type="ARBA" id="ARBA00023242"/>
    </source>
</evidence>
<dbReference type="InterPro" id="IPR007852">
    <property type="entry name" value="Cdc73/Parafibromin"/>
</dbReference>
<dbReference type="InParanoid" id="D2UXU8"/>
<dbReference type="KEGG" id="ngr:NAEGRDRAFT_61248"/>
<dbReference type="GeneID" id="8863808"/>
<evidence type="ECO:0000256" key="2">
    <source>
        <dbReference type="ARBA" id="ARBA00010427"/>
    </source>
</evidence>
<evidence type="ECO:0000256" key="1">
    <source>
        <dbReference type="ARBA" id="ARBA00004123"/>
    </source>
</evidence>
<name>D2UXU8_NAEGR</name>
<dbReference type="PANTHER" id="PTHR12466">
    <property type="entry name" value="CDC73 DOMAIN PROTEIN"/>
    <property type="match status" value="1"/>
</dbReference>
<dbReference type="RefSeq" id="XP_002683436.1">
    <property type="nucleotide sequence ID" value="XM_002683390.1"/>
</dbReference>
<dbReference type="Proteomes" id="UP000006671">
    <property type="component" value="Unassembled WGS sequence"/>
</dbReference>